<evidence type="ECO:0000256" key="1">
    <source>
        <dbReference type="ARBA" id="ARBA00004678"/>
    </source>
</evidence>
<comment type="pathway">
    <text evidence="1">Sulfur metabolism.</text>
</comment>
<dbReference type="PANTHER" id="PTHR11055:SF37">
    <property type="entry name" value="ATP SULFURYLASE 2"/>
    <property type="match status" value="1"/>
</dbReference>
<keyword evidence="2" id="KW-0808">Transferase</keyword>
<dbReference type="PANTHER" id="PTHR11055">
    <property type="entry name" value="BIFUNCTIONAL 3'-PHOSPHOADENOSINE 5'-PHOSPHOSULFATE SYNTHASE"/>
    <property type="match status" value="1"/>
</dbReference>
<accession>A0A565AQG1</accession>
<feature type="domain" description="ATP-sulfurylase PUA-like" evidence="5">
    <location>
        <begin position="1"/>
        <end position="81"/>
    </location>
</feature>
<dbReference type="EMBL" id="CABITT030000001">
    <property type="protein sequence ID" value="VVA91645.1"/>
    <property type="molecule type" value="Genomic_DNA"/>
</dbReference>
<dbReference type="GO" id="GO:0004020">
    <property type="term" value="F:adenylylsulfate kinase activity"/>
    <property type="evidence" value="ECO:0007669"/>
    <property type="project" value="TreeGrafter"/>
</dbReference>
<reference evidence="6" key="1">
    <citation type="submission" date="2019-07" db="EMBL/GenBank/DDBJ databases">
        <authorList>
            <person name="Dittberner H."/>
        </authorList>
    </citation>
    <scope>NUCLEOTIDE SEQUENCE [LARGE SCALE GENOMIC DNA]</scope>
</reference>
<organism evidence="6 7">
    <name type="scientific">Arabis nemorensis</name>
    <dbReference type="NCBI Taxonomy" id="586526"/>
    <lineage>
        <taxon>Eukaryota</taxon>
        <taxon>Viridiplantae</taxon>
        <taxon>Streptophyta</taxon>
        <taxon>Embryophyta</taxon>
        <taxon>Tracheophyta</taxon>
        <taxon>Spermatophyta</taxon>
        <taxon>Magnoliopsida</taxon>
        <taxon>eudicotyledons</taxon>
        <taxon>Gunneridae</taxon>
        <taxon>Pentapetalae</taxon>
        <taxon>rosids</taxon>
        <taxon>malvids</taxon>
        <taxon>Brassicales</taxon>
        <taxon>Brassicaceae</taxon>
        <taxon>Arabideae</taxon>
        <taxon>Arabis</taxon>
    </lineage>
</organism>
<sequence>MSLPILLAIDDETKEHIGSSHNVTLVRPQGDIIALLISQEIYKHNKEERIGGTTCPGLPYVEEHIIPSRTWLIDSDLQVFQPIKYNDRLDHHYSLSP</sequence>
<comment type="caution">
    <text evidence="6">The sequence shown here is derived from an EMBL/GenBank/DDBJ whole genome shotgun (WGS) entry which is preliminary data.</text>
</comment>
<proteinExistence type="predicted"/>
<dbReference type="OrthoDB" id="506431at2759"/>
<name>A0A565AQG1_9BRAS</name>
<dbReference type="Pfam" id="PF14306">
    <property type="entry name" value="PUA_2"/>
    <property type="match status" value="1"/>
</dbReference>
<keyword evidence="3" id="KW-0547">Nucleotide-binding</keyword>
<dbReference type="GO" id="GO:0005524">
    <property type="term" value="F:ATP binding"/>
    <property type="evidence" value="ECO:0007669"/>
    <property type="project" value="UniProtKB-KW"/>
</dbReference>
<evidence type="ECO:0000313" key="7">
    <source>
        <dbReference type="Proteomes" id="UP000489600"/>
    </source>
</evidence>
<dbReference type="InterPro" id="IPR025980">
    <property type="entry name" value="ATP-Sase_PUA-like_dom"/>
</dbReference>
<evidence type="ECO:0000256" key="2">
    <source>
        <dbReference type="ARBA" id="ARBA00022679"/>
    </source>
</evidence>
<dbReference type="SUPFAM" id="SSF88697">
    <property type="entry name" value="PUA domain-like"/>
    <property type="match status" value="1"/>
</dbReference>
<evidence type="ECO:0000256" key="4">
    <source>
        <dbReference type="ARBA" id="ARBA00022840"/>
    </source>
</evidence>
<dbReference type="GO" id="GO:0000103">
    <property type="term" value="P:sulfate assimilation"/>
    <property type="evidence" value="ECO:0007669"/>
    <property type="project" value="TreeGrafter"/>
</dbReference>
<protein>
    <recommendedName>
        <fullName evidence="5">ATP-sulfurylase PUA-like domain-containing protein</fullName>
    </recommendedName>
</protein>
<keyword evidence="4" id="KW-0067">ATP-binding</keyword>
<evidence type="ECO:0000259" key="5">
    <source>
        <dbReference type="Pfam" id="PF14306"/>
    </source>
</evidence>
<dbReference type="Gene3D" id="3.10.400.10">
    <property type="entry name" value="Sulfate adenylyltransferase"/>
    <property type="match status" value="1"/>
</dbReference>
<evidence type="ECO:0000313" key="6">
    <source>
        <dbReference type="EMBL" id="VVA91645.1"/>
    </source>
</evidence>
<dbReference type="Proteomes" id="UP000489600">
    <property type="component" value="Unassembled WGS sequence"/>
</dbReference>
<evidence type="ECO:0000256" key="3">
    <source>
        <dbReference type="ARBA" id="ARBA00022741"/>
    </source>
</evidence>
<keyword evidence="7" id="KW-1185">Reference proteome</keyword>
<dbReference type="AlphaFoldDB" id="A0A565AQG1"/>
<gene>
    <name evidence="6" type="ORF">ANE_LOCUS2090</name>
</gene>
<dbReference type="InterPro" id="IPR015947">
    <property type="entry name" value="PUA-like_sf"/>
</dbReference>